<feature type="domain" description="POTRA" evidence="9">
    <location>
        <begin position="40"/>
        <end position="109"/>
    </location>
</feature>
<keyword evidence="7" id="KW-0131">Cell cycle</keyword>
<keyword evidence="4 8" id="KW-0812">Transmembrane</keyword>
<name>A0A7C5YXC6_UNCC3</name>
<keyword evidence="3" id="KW-0132">Cell division</keyword>
<dbReference type="GO" id="GO:0051301">
    <property type="term" value="P:cell division"/>
    <property type="evidence" value="ECO:0007669"/>
    <property type="project" value="UniProtKB-KW"/>
</dbReference>
<feature type="transmembrane region" description="Helical" evidence="8">
    <location>
        <begin position="21"/>
        <end position="40"/>
    </location>
</feature>
<reference evidence="10" key="1">
    <citation type="journal article" date="2020" name="mSystems">
        <title>Genome- and Community-Level Interaction Insights into Carbon Utilization and Element Cycling Functions of Hydrothermarchaeota in Hydrothermal Sediment.</title>
        <authorList>
            <person name="Zhou Z."/>
            <person name="Liu Y."/>
            <person name="Xu W."/>
            <person name="Pan J."/>
            <person name="Luo Z.H."/>
            <person name="Li M."/>
        </authorList>
    </citation>
    <scope>NUCLEOTIDE SEQUENCE [LARGE SCALE GENOMIC DNA]</scope>
    <source>
        <strain evidence="10">SpSt-1042</strain>
    </source>
</reference>
<evidence type="ECO:0000313" key="10">
    <source>
        <dbReference type="EMBL" id="HHR92060.1"/>
    </source>
</evidence>
<dbReference type="GO" id="GO:0016020">
    <property type="term" value="C:membrane"/>
    <property type="evidence" value="ECO:0007669"/>
    <property type="project" value="UniProtKB-SubCell"/>
</dbReference>
<comment type="caution">
    <text evidence="10">The sequence shown here is derived from an EMBL/GenBank/DDBJ whole genome shotgun (WGS) entry which is preliminary data.</text>
</comment>
<proteinExistence type="predicted"/>
<keyword evidence="5 8" id="KW-1133">Transmembrane helix</keyword>
<dbReference type="Pfam" id="PF08478">
    <property type="entry name" value="POTRA_1"/>
    <property type="match status" value="1"/>
</dbReference>
<keyword evidence="6 8" id="KW-0472">Membrane</keyword>
<protein>
    <submittedName>
        <fullName evidence="10">FtsQ-type POTRA domain-containing protein</fullName>
    </submittedName>
</protein>
<evidence type="ECO:0000256" key="4">
    <source>
        <dbReference type="ARBA" id="ARBA00022692"/>
    </source>
</evidence>
<dbReference type="Gene3D" id="3.10.20.310">
    <property type="entry name" value="membrane protein fhac"/>
    <property type="match status" value="1"/>
</dbReference>
<accession>A0A7C5YXC6</accession>
<evidence type="ECO:0000256" key="1">
    <source>
        <dbReference type="ARBA" id="ARBA00004370"/>
    </source>
</evidence>
<comment type="subcellular location">
    <subcellularLocation>
        <location evidence="1">Membrane</location>
    </subcellularLocation>
</comment>
<evidence type="ECO:0000256" key="6">
    <source>
        <dbReference type="ARBA" id="ARBA00023136"/>
    </source>
</evidence>
<sequence length="247" mass="28315">MMRRTRNRTPEIRLGKFYFPLLFFLFLAVFLIIFLKAGVFNVKKVIVEGCEATSCNDVASQIEKDILNKIIFTVKVSELKNSLLSSGYYSNVSVEKLLPSTMKIKVKEFSVRFCLYDEESEIQVDENGHRLKAFPNCPPTASRFRYSVESVKKAEQVDISQLKSAEIVRNYLLSKEMGVREVEIKAFGVIELNFEGELKGIFSSQSKRDIETQAVLFYEVYKAIAKEGKHLSSIDVRFDKVVVKYAK</sequence>
<dbReference type="AlphaFoldDB" id="A0A7C5YXC6"/>
<dbReference type="EMBL" id="DRVY01000026">
    <property type="protein sequence ID" value="HHR92060.1"/>
    <property type="molecule type" value="Genomic_DNA"/>
</dbReference>
<evidence type="ECO:0000259" key="9">
    <source>
        <dbReference type="PROSITE" id="PS51779"/>
    </source>
</evidence>
<dbReference type="InterPro" id="IPR034746">
    <property type="entry name" value="POTRA"/>
</dbReference>
<keyword evidence="2" id="KW-1003">Cell membrane</keyword>
<gene>
    <name evidence="10" type="ORF">ENL96_00910</name>
</gene>
<evidence type="ECO:0000256" key="3">
    <source>
        <dbReference type="ARBA" id="ARBA00022618"/>
    </source>
</evidence>
<evidence type="ECO:0000256" key="5">
    <source>
        <dbReference type="ARBA" id="ARBA00022989"/>
    </source>
</evidence>
<evidence type="ECO:0000256" key="2">
    <source>
        <dbReference type="ARBA" id="ARBA00022475"/>
    </source>
</evidence>
<evidence type="ECO:0000256" key="7">
    <source>
        <dbReference type="ARBA" id="ARBA00023306"/>
    </source>
</evidence>
<dbReference type="InterPro" id="IPR013685">
    <property type="entry name" value="POTRA_FtsQ_type"/>
</dbReference>
<evidence type="ECO:0000256" key="8">
    <source>
        <dbReference type="SAM" id="Phobius"/>
    </source>
</evidence>
<organism evidence="10">
    <name type="scientific">candidate division CPR3 bacterium</name>
    <dbReference type="NCBI Taxonomy" id="2268181"/>
    <lineage>
        <taxon>Bacteria</taxon>
        <taxon>Bacteria division CPR3</taxon>
    </lineage>
</organism>
<dbReference type="PROSITE" id="PS51779">
    <property type="entry name" value="POTRA"/>
    <property type="match status" value="1"/>
</dbReference>